<gene>
    <name evidence="2" type="ORF">HK100_000660</name>
</gene>
<dbReference type="EMBL" id="JADGJH010001132">
    <property type="protein sequence ID" value="KAJ3118189.1"/>
    <property type="molecule type" value="Genomic_DNA"/>
</dbReference>
<protein>
    <submittedName>
        <fullName evidence="2">Uncharacterized protein</fullName>
    </submittedName>
</protein>
<keyword evidence="1" id="KW-0472">Membrane</keyword>
<dbReference type="PANTHER" id="PTHR28002:SF1">
    <property type="entry name" value="MIOREX COMPLEX COMPONENT 11"/>
    <property type="match status" value="1"/>
</dbReference>
<dbReference type="PANTHER" id="PTHR28002">
    <property type="entry name" value="MIOREX COMPLEX COMPONENT 11"/>
    <property type="match status" value="1"/>
</dbReference>
<dbReference type="AlphaFoldDB" id="A0AAD5SZ02"/>
<name>A0AAD5SZ02_9FUNG</name>
<feature type="transmembrane region" description="Helical" evidence="1">
    <location>
        <begin position="21"/>
        <end position="43"/>
    </location>
</feature>
<dbReference type="GO" id="GO:0005739">
    <property type="term" value="C:mitochondrion"/>
    <property type="evidence" value="ECO:0007669"/>
    <property type="project" value="TreeGrafter"/>
</dbReference>
<dbReference type="InterPro" id="IPR018811">
    <property type="entry name" value="MRX11"/>
</dbReference>
<comment type="caution">
    <text evidence="2">The sequence shown here is derived from an EMBL/GenBank/DDBJ whole genome shotgun (WGS) entry which is preliminary data.</text>
</comment>
<keyword evidence="1" id="KW-1133">Transmembrane helix</keyword>
<sequence length="146" mass="16650">MQHQRDTFRIYINNRAPASHLTSFLILHELTAILPLPAIYYTLQATELQIPIPADIMELSEAKMDKVMQRYGWGPYANSDQINEQNTINSNHSKTRMLMDMATAYGIVKILMPVEDSELDGDIGNDVDVDNEELEDERSLCCMAEE</sequence>
<evidence type="ECO:0000313" key="3">
    <source>
        <dbReference type="Proteomes" id="UP001211907"/>
    </source>
</evidence>
<keyword evidence="1" id="KW-0812">Transmembrane</keyword>
<keyword evidence="3" id="KW-1185">Reference proteome</keyword>
<evidence type="ECO:0000256" key="1">
    <source>
        <dbReference type="SAM" id="Phobius"/>
    </source>
</evidence>
<reference evidence="2" key="1">
    <citation type="submission" date="2020-05" db="EMBL/GenBank/DDBJ databases">
        <title>Phylogenomic resolution of chytrid fungi.</title>
        <authorList>
            <person name="Stajich J.E."/>
            <person name="Amses K."/>
            <person name="Simmons R."/>
            <person name="Seto K."/>
            <person name="Myers J."/>
            <person name="Bonds A."/>
            <person name="Quandt C.A."/>
            <person name="Barry K."/>
            <person name="Liu P."/>
            <person name="Grigoriev I."/>
            <person name="Longcore J.E."/>
            <person name="James T.Y."/>
        </authorList>
    </citation>
    <scope>NUCLEOTIDE SEQUENCE</scope>
    <source>
        <strain evidence="2">JEL0513</strain>
    </source>
</reference>
<dbReference type="Proteomes" id="UP001211907">
    <property type="component" value="Unassembled WGS sequence"/>
</dbReference>
<proteinExistence type="predicted"/>
<dbReference type="Pfam" id="PF10306">
    <property type="entry name" value="FLILHELTA"/>
    <property type="match status" value="1"/>
</dbReference>
<accession>A0AAD5SZ02</accession>
<organism evidence="2 3">
    <name type="scientific">Physocladia obscura</name>
    <dbReference type="NCBI Taxonomy" id="109957"/>
    <lineage>
        <taxon>Eukaryota</taxon>
        <taxon>Fungi</taxon>
        <taxon>Fungi incertae sedis</taxon>
        <taxon>Chytridiomycota</taxon>
        <taxon>Chytridiomycota incertae sedis</taxon>
        <taxon>Chytridiomycetes</taxon>
        <taxon>Chytridiales</taxon>
        <taxon>Chytriomycetaceae</taxon>
        <taxon>Physocladia</taxon>
    </lineage>
</organism>
<evidence type="ECO:0000313" key="2">
    <source>
        <dbReference type="EMBL" id="KAJ3118189.1"/>
    </source>
</evidence>